<dbReference type="AlphaFoldDB" id="A0AAN7JLL9"/>
<dbReference type="Proteomes" id="UP001345219">
    <property type="component" value="Chromosome 12"/>
</dbReference>
<feature type="region of interest" description="Disordered" evidence="1">
    <location>
        <begin position="1"/>
        <end position="50"/>
    </location>
</feature>
<dbReference type="InterPro" id="IPR000403">
    <property type="entry name" value="PI3/4_kinase_cat_dom"/>
</dbReference>
<dbReference type="GO" id="GO:0005634">
    <property type="term" value="C:nucleus"/>
    <property type="evidence" value="ECO:0007669"/>
    <property type="project" value="TreeGrafter"/>
</dbReference>
<feature type="compositionally biased region" description="Basic and acidic residues" evidence="1">
    <location>
        <begin position="1"/>
        <end position="17"/>
    </location>
</feature>
<dbReference type="PANTHER" id="PTHR11139:SF1">
    <property type="entry name" value="TRANSFORMATION_TRANSCRIPTION DOMAIN-ASSOCIATED PROTEIN"/>
    <property type="match status" value="1"/>
</dbReference>
<gene>
    <name evidence="3" type="ORF">SAY87_015006</name>
</gene>
<proteinExistence type="predicted"/>
<accession>A0AAN7JLL9</accession>
<dbReference type="InterPro" id="IPR011009">
    <property type="entry name" value="Kinase-like_dom_sf"/>
</dbReference>
<dbReference type="GO" id="GO:0006355">
    <property type="term" value="P:regulation of DNA-templated transcription"/>
    <property type="evidence" value="ECO:0007669"/>
    <property type="project" value="TreeGrafter"/>
</dbReference>
<dbReference type="SUPFAM" id="SSF56112">
    <property type="entry name" value="Protein kinase-like (PK-like)"/>
    <property type="match status" value="1"/>
</dbReference>
<feature type="compositionally biased region" description="Low complexity" evidence="1">
    <location>
        <begin position="25"/>
        <end position="50"/>
    </location>
</feature>
<reference evidence="3 4" key="1">
    <citation type="journal article" date="2023" name="Hortic Res">
        <title>Pangenome of water caltrop reveals structural variations and asymmetric subgenome divergence after allopolyploidization.</title>
        <authorList>
            <person name="Zhang X."/>
            <person name="Chen Y."/>
            <person name="Wang L."/>
            <person name="Yuan Y."/>
            <person name="Fang M."/>
            <person name="Shi L."/>
            <person name="Lu R."/>
            <person name="Comes H.P."/>
            <person name="Ma Y."/>
            <person name="Chen Y."/>
            <person name="Huang G."/>
            <person name="Zhou Y."/>
            <person name="Zheng Z."/>
            <person name="Qiu Y."/>
        </authorList>
    </citation>
    <scope>NUCLEOTIDE SEQUENCE [LARGE SCALE GENOMIC DNA]</scope>
    <source>
        <tissue evidence="3">Roots</tissue>
    </source>
</reference>
<evidence type="ECO:0000313" key="3">
    <source>
        <dbReference type="EMBL" id="KAK4748420.1"/>
    </source>
</evidence>
<organism evidence="3 4">
    <name type="scientific">Trapa incisa</name>
    <dbReference type="NCBI Taxonomy" id="236973"/>
    <lineage>
        <taxon>Eukaryota</taxon>
        <taxon>Viridiplantae</taxon>
        <taxon>Streptophyta</taxon>
        <taxon>Embryophyta</taxon>
        <taxon>Tracheophyta</taxon>
        <taxon>Spermatophyta</taxon>
        <taxon>Magnoliopsida</taxon>
        <taxon>eudicotyledons</taxon>
        <taxon>Gunneridae</taxon>
        <taxon>Pentapetalae</taxon>
        <taxon>rosids</taxon>
        <taxon>malvids</taxon>
        <taxon>Myrtales</taxon>
        <taxon>Lythraceae</taxon>
        <taxon>Trapa</taxon>
    </lineage>
</organism>
<sequence length="298" mass="34057">MRPRDGGTHCQELEKSATESSSMHSGNEQQSMQQNSSNIGDSSHSASRHSSVLGPVASAVSAFVAAKDIMETLRSKHSNLASELEKRGSEVEDHEVVEILLTEIGSRFMTLREERLLSAVNALLHRCYKYPIATTAEVPQSLKNELSEVYRFFFSANVFNKHAEFLREYKQEFERDLDPKSTTTFPCTLSELTERLKNWKNILLSNETEPDHRVKLEQVGADIPIVRRHGSSFRSLTLFGSDGSQRHFIVQTSLTPNAKSDERILQLFRVMNQMFEKHKESRRRHLYIHTPIIIPVWS</sequence>
<dbReference type="InterPro" id="IPR050517">
    <property type="entry name" value="DDR_Repair_Kinase"/>
</dbReference>
<keyword evidence="4" id="KW-1185">Reference proteome</keyword>
<dbReference type="GO" id="GO:0035267">
    <property type="term" value="C:NuA4 histone acetyltransferase complex"/>
    <property type="evidence" value="ECO:0007669"/>
    <property type="project" value="TreeGrafter"/>
</dbReference>
<evidence type="ECO:0000256" key="1">
    <source>
        <dbReference type="SAM" id="MobiDB-lite"/>
    </source>
</evidence>
<feature type="domain" description="PI3K/PI4K catalytic" evidence="2">
    <location>
        <begin position="220"/>
        <end position="298"/>
    </location>
</feature>
<evidence type="ECO:0000259" key="2">
    <source>
        <dbReference type="PROSITE" id="PS50290"/>
    </source>
</evidence>
<protein>
    <recommendedName>
        <fullName evidence="2">PI3K/PI4K catalytic domain-containing protein</fullName>
    </recommendedName>
</protein>
<dbReference type="PANTHER" id="PTHR11139">
    <property type="entry name" value="ATAXIA TELANGIECTASIA MUTATED ATM -RELATED"/>
    <property type="match status" value="1"/>
</dbReference>
<evidence type="ECO:0000313" key="4">
    <source>
        <dbReference type="Proteomes" id="UP001345219"/>
    </source>
</evidence>
<dbReference type="GO" id="GO:0006281">
    <property type="term" value="P:DNA repair"/>
    <property type="evidence" value="ECO:0007669"/>
    <property type="project" value="TreeGrafter"/>
</dbReference>
<dbReference type="EMBL" id="JAXIOK010000019">
    <property type="protein sequence ID" value="KAK4748420.1"/>
    <property type="molecule type" value="Genomic_DNA"/>
</dbReference>
<name>A0AAN7JLL9_9MYRT</name>
<dbReference type="GO" id="GO:0000124">
    <property type="term" value="C:SAGA complex"/>
    <property type="evidence" value="ECO:0007669"/>
    <property type="project" value="TreeGrafter"/>
</dbReference>
<comment type="caution">
    <text evidence="3">The sequence shown here is derived from an EMBL/GenBank/DDBJ whole genome shotgun (WGS) entry which is preliminary data.</text>
</comment>
<dbReference type="PROSITE" id="PS50290">
    <property type="entry name" value="PI3_4_KINASE_3"/>
    <property type="match status" value="1"/>
</dbReference>